<name>A0ACD5X5B0_AVESA</name>
<organism evidence="1 2">
    <name type="scientific">Avena sativa</name>
    <name type="common">Oat</name>
    <dbReference type="NCBI Taxonomy" id="4498"/>
    <lineage>
        <taxon>Eukaryota</taxon>
        <taxon>Viridiplantae</taxon>
        <taxon>Streptophyta</taxon>
        <taxon>Embryophyta</taxon>
        <taxon>Tracheophyta</taxon>
        <taxon>Spermatophyta</taxon>
        <taxon>Magnoliopsida</taxon>
        <taxon>Liliopsida</taxon>
        <taxon>Poales</taxon>
        <taxon>Poaceae</taxon>
        <taxon>BOP clade</taxon>
        <taxon>Pooideae</taxon>
        <taxon>Poodae</taxon>
        <taxon>Poeae</taxon>
        <taxon>Poeae Chloroplast Group 1 (Aveneae type)</taxon>
        <taxon>Aveninae</taxon>
        <taxon>Avena</taxon>
    </lineage>
</organism>
<proteinExistence type="predicted"/>
<dbReference type="Proteomes" id="UP001732700">
    <property type="component" value="Chromosome 4D"/>
</dbReference>
<reference evidence="1" key="1">
    <citation type="submission" date="2021-05" db="EMBL/GenBank/DDBJ databases">
        <authorList>
            <person name="Scholz U."/>
            <person name="Mascher M."/>
            <person name="Fiebig A."/>
        </authorList>
    </citation>
    <scope>NUCLEOTIDE SEQUENCE [LARGE SCALE GENOMIC DNA]</scope>
</reference>
<protein>
    <submittedName>
        <fullName evidence="1">Uncharacterized protein</fullName>
    </submittedName>
</protein>
<reference evidence="1" key="2">
    <citation type="submission" date="2025-09" db="UniProtKB">
        <authorList>
            <consortium name="EnsemblPlants"/>
        </authorList>
    </citation>
    <scope>IDENTIFICATION</scope>
</reference>
<keyword evidence="2" id="KW-1185">Reference proteome</keyword>
<dbReference type="EnsemblPlants" id="AVESA.00010b.r2.4DG0755710.1">
    <property type="protein sequence ID" value="AVESA.00010b.r2.4DG0755710.1.CDS"/>
    <property type="gene ID" value="AVESA.00010b.r2.4DG0755710"/>
</dbReference>
<sequence length="407" mass="42861">MERVFSVEEIPDPYWAQPSPRASAGAATGAEGAMNRCPSEWYFQKFLEEAVLDSPDAGAASTNPSPMPGPSGVADGAEVKPPAMAPAPAPAPAAMTANAVVDAIEYNAMLKQKLEKDLAAVAMWRASGAMPAERFAATSSLPNADVPHIGNINPIGGNVVPIQNKPVGGASGGLAPHVAQNVDAPVKQAASSSSREQSDDDDMEEDEITGNANPTDQRLRRRKQSNRESARRSRSRKAAHLTELEAQVNQLRVENSSLIRRLADVNQKYNGAAVDNRVLKADVETLRAKVKMAEDSVKRVTGMSALFPAASDMSSLSMPFTGSPSEATSDAAVPDDLNAYFSTTGEAGGHNGYMPDIASSVQEDDNFINGAMGNSKMGRTDSLHRVASLEHLQKRMCGGPASSGSTS</sequence>
<accession>A0ACD5X5B0</accession>
<evidence type="ECO:0000313" key="1">
    <source>
        <dbReference type="EnsemblPlants" id="AVESA.00010b.r2.4DG0755710.1.CDS"/>
    </source>
</evidence>
<evidence type="ECO:0000313" key="2">
    <source>
        <dbReference type="Proteomes" id="UP001732700"/>
    </source>
</evidence>